<sequence length="83" mass="9021">MSETRRSRHQRRPSQTVMLSFSNEDLSAPLSDNGGNKNIATPATQPPSQQIFTDPLPPTAEAAEVAPKTAVKDDEKEKDVSNS</sequence>
<feature type="compositionally biased region" description="Basic residues" evidence="1">
    <location>
        <begin position="1"/>
        <end position="12"/>
    </location>
</feature>
<name>A0A067KKR8_JATCU</name>
<accession>A0A067KKR8</accession>
<protein>
    <submittedName>
        <fullName evidence="2">Uncharacterized protein</fullName>
    </submittedName>
</protein>
<feature type="compositionally biased region" description="Basic and acidic residues" evidence="1">
    <location>
        <begin position="70"/>
        <end position="83"/>
    </location>
</feature>
<dbReference type="EMBL" id="KK914482">
    <property type="protein sequence ID" value="KDP35598.1"/>
    <property type="molecule type" value="Genomic_DNA"/>
</dbReference>
<gene>
    <name evidence="2" type="ORF">JCGZ_09036</name>
</gene>
<feature type="compositionally biased region" description="Polar residues" evidence="1">
    <location>
        <begin position="13"/>
        <end position="25"/>
    </location>
</feature>
<feature type="region of interest" description="Disordered" evidence="1">
    <location>
        <begin position="1"/>
        <end position="83"/>
    </location>
</feature>
<keyword evidence="3" id="KW-1185">Reference proteome</keyword>
<evidence type="ECO:0000313" key="2">
    <source>
        <dbReference type="EMBL" id="KDP35598.1"/>
    </source>
</evidence>
<dbReference type="AlphaFoldDB" id="A0A067KKR8"/>
<dbReference type="Proteomes" id="UP000027138">
    <property type="component" value="Unassembled WGS sequence"/>
</dbReference>
<evidence type="ECO:0000256" key="1">
    <source>
        <dbReference type="SAM" id="MobiDB-lite"/>
    </source>
</evidence>
<reference evidence="2 3" key="1">
    <citation type="journal article" date="2014" name="PLoS ONE">
        <title>Global Analysis of Gene Expression Profiles in Physic Nut (Jatropha curcas L.) Seedlings Exposed to Salt Stress.</title>
        <authorList>
            <person name="Zhang L."/>
            <person name="Zhang C."/>
            <person name="Wu P."/>
            <person name="Chen Y."/>
            <person name="Li M."/>
            <person name="Jiang H."/>
            <person name="Wu G."/>
        </authorList>
    </citation>
    <scope>NUCLEOTIDE SEQUENCE [LARGE SCALE GENOMIC DNA]</scope>
    <source>
        <strain evidence="3">cv. GZQX0401</strain>
        <tissue evidence="2">Young leaves</tissue>
    </source>
</reference>
<organism evidence="2 3">
    <name type="scientific">Jatropha curcas</name>
    <name type="common">Barbados nut</name>
    <dbReference type="NCBI Taxonomy" id="180498"/>
    <lineage>
        <taxon>Eukaryota</taxon>
        <taxon>Viridiplantae</taxon>
        <taxon>Streptophyta</taxon>
        <taxon>Embryophyta</taxon>
        <taxon>Tracheophyta</taxon>
        <taxon>Spermatophyta</taxon>
        <taxon>Magnoliopsida</taxon>
        <taxon>eudicotyledons</taxon>
        <taxon>Gunneridae</taxon>
        <taxon>Pentapetalae</taxon>
        <taxon>rosids</taxon>
        <taxon>fabids</taxon>
        <taxon>Malpighiales</taxon>
        <taxon>Euphorbiaceae</taxon>
        <taxon>Crotonoideae</taxon>
        <taxon>Jatropheae</taxon>
        <taxon>Jatropha</taxon>
    </lineage>
</organism>
<feature type="compositionally biased region" description="Polar residues" evidence="1">
    <location>
        <begin position="33"/>
        <end position="52"/>
    </location>
</feature>
<evidence type="ECO:0000313" key="3">
    <source>
        <dbReference type="Proteomes" id="UP000027138"/>
    </source>
</evidence>
<proteinExistence type="predicted"/>